<sequence length="148" mass="17855">MLVQSPEYNPMYLHKRVDEFIDSIVELFEGLDDESFENFRSGRLIAEKPEKFTSQSCESSYLWRQNLGKRYFFKMWEKEELKSISKSDVIDWYNTYLKPTSQKCQRLATHVWVSKASIMEDEMPLDSVKTIEVIRRFKMLWEFYPSFC</sequence>
<organism evidence="3 4">
    <name type="scientific">Kingdonia uniflora</name>
    <dbReference type="NCBI Taxonomy" id="39325"/>
    <lineage>
        <taxon>Eukaryota</taxon>
        <taxon>Viridiplantae</taxon>
        <taxon>Streptophyta</taxon>
        <taxon>Embryophyta</taxon>
        <taxon>Tracheophyta</taxon>
        <taxon>Spermatophyta</taxon>
        <taxon>Magnoliopsida</taxon>
        <taxon>Ranunculales</taxon>
        <taxon>Circaeasteraceae</taxon>
        <taxon>Kingdonia</taxon>
    </lineage>
</organism>
<dbReference type="Pfam" id="PF22456">
    <property type="entry name" value="PqqF-like_C_4"/>
    <property type="match status" value="1"/>
</dbReference>
<dbReference type="PANTHER" id="PTHR43690">
    <property type="entry name" value="NARDILYSIN"/>
    <property type="match status" value="1"/>
</dbReference>
<name>A0A7J7NGX3_9MAGN</name>
<dbReference type="PANTHER" id="PTHR43690:SF18">
    <property type="entry name" value="INSULIN-DEGRADING ENZYME-RELATED"/>
    <property type="match status" value="1"/>
</dbReference>
<dbReference type="AlphaFoldDB" id="A0A7J7NGX3"/>
<dbReference type="SUPFAM" id="SSF63411">
    <property type="entry name" value="LuxS/MPP-like metallohydrolase"/>
    <property type="match status" value="1"/>
</dbReference>
<evidence type="ECO:0000256" key="1">
    <source>
        <dbReference type="ARBA" id="ARBA00022723"/>
    </source>
</evidence>
<dbReference type="InterPro" id="IPR054734">
    <property type="entry name" value="PqqF-like_C_4"/>
</dbReference>
<feature type="domain" description="Coenzyme PQQ synthesis protein F-like C-terminal lobe" evidence="2">
    <location>
        <begin position="2"/>
        <end position="63"/>
    </location>
</feature>
<accession>A0A7J7NGX3</accession>
<dbReference type="GO" id="GO:0005829">
    <property type="term" value="C:cytosol"/>
    <property type="evidence" value="ECO:0007669"/>
    <property type="project" value="TreeGrafter"/>
</dbReference>
<dbReference type="GO" id="GO:0046872">
    <property type="term" value="F:metal ion binding"/>
    <property type="evidence" value="ECO:0007669"/>
    <property type="project" value="UniProtKB-KW"/>
</dbReference>
<keyword evidence="1" id="KW-0479">Metal-binding</keyword>
<protein>
    <recommendedName>
        <fullName evidence="2">Coenzyme PQQ synthesis protein F-like C-terminal lobe domain-containing protein</fullName>
    </recommendedName>
</protein>
<dbReference type="InterPro" id="IPR011249">
    <property type="entry name" value="Metalloenz_LuxS/M16"/>
</dbReference>
<dbReference type="EMBL" id="JACGCM010000790">
    <property type="protein sequence ID" value="KAF6166491.1"/>
    <property type="molecule type" value="Genomic_DNA"/>
</dbReference>
<reference evidence="3 4" key="1">
    <citation type="journal article" date="2020" name="IScience">
        <title>Genome Sequencing of the Endangered Kingdonia uniflora (Circaeasteraceae, Ranunculales) Reveals Potential Mechanisms of Evolutionary Specialization.</title>
        <authorList>
            <person name="Sun Y."/>
            <person name="Deng T."/>
            <person name="Zhang A."/>
            <person name="Moore M.J."/>
            <person name="Landis J.B."/>
            <person name="Lin N."/>
            <person name="Zhang H."/>
            <person name="Zhang X."/>
            <person name="Huang J."/>
            <person name="Zhang X."/>
            <person name="Sun H."/>
            <person name="Wang H."/>
        </authorList>
    </citation>
    <scope>NUCLEOTIDE SEQUENCE [LARGE SCALE GENOMIC DNA]</scope>
    <source>
        <strain evidence="3">TB1705</strain>
        <tissue evidence="3">Leaf</tissue>
    </source>
</reference>
<proteinExistence type="predicted"/>
<dbReference type="Gene3D" id="3.30.830.10">
    <property type="entry name" value="Metalloenzyme, LuxS/M16 peptidase-like"/>
    <property type="match status" value="1"/>
</dbReference>
<evidence type="ECO:0000313" key="4">
    <source>
        <dbReference type="Proteomes" id="UP000541444"/>
    </source>
</evidence>
<dbReference type="InterPro" id="IPR050626">
    <property type="entry name" value="Peptidase_M16"/>
</dbReference>
<gene>
    <name evidence="3" type="ORF">GIB67_038228</name>
</gene>
<dbReference type="Proteomes" id="UP000541444">
    <property type="component" value="Unassembled WGS sequence"/>
</dbReference>
<dbReference type="OrthoDB" id="1709567at2759"/>
<evidence type="ECO:0000259" key="2">
    <source>
        <dbReference type="Pfam" id="PF22456"/>
    </source>
</evidence>
<evidence type="ECO:0000313" key="3">
    <source>
        <dbReference type="EMBL" id="KAF6166491.1"/>
    </source>
</evidence>
<keyword evidence="4" id="KW-1185">Reference proteome</keyword>
<comment type="caution">
    <text evidence="3">The sequence shown here is derived from an EMBL/GenBank/DDBJ whole genome shotgun (WGS) entry which is preliminary data.</text>
</comment>